<dbReference type="AlphaFoldDB" id="A0A6H5GXQ4"/>
<dbReference type="InterPro" id="IPR000626">
    <property type="entry name" value="Ubiquitin-like_dom"/>
</dbReference>
<evidence type="ECO:0000313" key="6">
    <source>
        <dbReference type="Proteomes" id="UP000479000"/>
    </source>
</evidence>
<dbReference type="OrthoDB" id="428577at2759"/>
<feature type="domain" description="Ubiquitin-like" evidence="4">
    <location>
        <begin position="1"/>
        <end position="76"/>
    </location>
</feature>
<evidence type="ECO:0000256" key="3">
    <source>
        <dbReference type="ARBA" id="ARBA00049766"/>
    </source>
</evidence>
<evidence type="ECO:0000259" key="4">
    <source>
        <dbReference type="PROSITE" id="PS50053"/>
    </source>
</evidence>
<dbReference type="EMBL" id="CADCXU010021122">
    <property type="protein sequence ID" value="CAB0008917.1"/>
    <property type="molecule type" value="Genomic_DNA"/>
</dbReference>
<reference evidence="5 6" key="1">
    <citation type="submission" date="2020-02" db="EMBL/GenBank/DDBJ databases">
        <authorList>
            <person name="Ferguson B K."/>
        </authorList>
    </citation>
    <scope>NUCLEOTIDE SEQUENCE [LARGE SCALE GENOMIC DNA]</scope>
</reference>
<organism evidence="5 6">
    <name type="scientific">Nesidiocoris tenuis</name>
    <dbReference type="NCBI Taxonomy" id="355587"/>
    <lineage>
        <taxon>Eukaryota</taxon>
        <taxon>Metazoa</taxon>
        <taxon>Ecdysozoa</taxon>
        <taxon>Arthropoda</taxon>
        <taxon>Hexapoda</taxon>
        <taxon>Insecta</taxon>
        <taxon>Pterygota</taxon>
        <taxon>Neoptera</taxon>
        <taxon>Paraneoptera</taxon>
        <taxon>Hemiptera</taxon>
        <taxon>Heteroptera</taxon>
        <taxon>Panheteroptera</taxon>
        <taxon>Cimicomorpha</taxon>
        <taxon>Miridae</taxon>
        <taxon>Dicyphina</taxon>
        <taxon>Nesidiocoris</taxon>
    </lineage>
</organism>
<keyword evidence="6" id="KW-1185">Reference proteome</keyword>
<dbReference type="Proteomes" id="UP000479000">
    <property type="component" value="Unassembled WGS sequence"/>
</dbReference>
<dbReference type="SMART" id="SM00213">
    <property type="entry name" value="UBQ"/>
    <property type="match status" value="1"/>
</dbReference>
<evidence type="ECO:0000256" key="2">
    <source>
        <dbReference type="ARBA" id="ARBA00029788"/>
    </source>
</evidence>
<dbReference type="Gene3D" id="3.10.20.90">
    <property type="entry name" value="Phosphatidylinositol 3-kinase Catalytic Subunit, Chain A, domain 1"/>
    <property type="match status" value="1"/>
</dbReference>
<sequence>MLIRVMTYSGKTVDIDIDPDDTIFRIKERVEVLEGIPPQQQRLIFCGKQLNDEKTILEANIIGGSTLHLVLALRGGNRVDGEAK</sequence>
<evidence type="ECO:0000256" key="1">
    <source>
        <dbReference type="ARBA" id="ARBA00022786"/>
    </source>
</evidence>
<dbReference type="Pfam" id="PF00240">
    <property type="entry name" value="ubiquitin"/>
    <property type="match status" value="1"/>
</dbReference>
<evidence type="ECO:0000313" key="5">
    <source>
        <dbReference type="EMBL" id="CAB0008917.1"/>
    </source>
</evidence>
<dbReference type="InterPro" id="IPR019956">
    <property type="entry name" value="Ubiquitin_dom"/>
</dbReference>
<gene>
    <name evidence="5" type="ORF">NTEN_LOCUS14123</name>
</gene>
<dbReference type="PROSITE" id="PS50053">
    <property type="entry name" value="UBIQUITIN_2"/>
    <property type="match status" value="1"/>
</dbReference>
<dbReference type="InterPro" id="IPR029071">
    <property type="entry name" value="Ubiquitin-like_domsf"/>
</dbReference>
<dbReference type="FunFam" id="3.10.20.90:FF:000023">
    <property type="entry name" value="NEDD8 protein"/>
    <property type="match status" value="1"/>
</dbReference>
<name>A0A6H5GXQ4_9HEMI</name>
<dbReference type="PANTHER" id="PTHR10666">
    <property type="entry name" value="UBIQUITIN"/>
    <property type="match status" value="1"/>
</dbReference>
<dbReference type="PRINTS" id="PR00348">
    <property type="entry name" value="UBIQUITIN"/>
</dbReference>
<dbReference type="InterPro" id="IPR050158">
    <property type="entry name" value="Ubiquitin_ubiquitin-like"/>
</dbReference>
<keyword evidence="1" id="KW-0833">Ubl conjugation pathway</keyword>
<accession>A0A6H5GXQ4</accession>
<proteinExistence type="predicted"/>
<protein>
    <recommendedName>
        <fullName evidence="3">Ubiquitin-like protein NEDD8</fullName>
    </recommendedName>
    <alternativeName>
        <fullName evidence="2">Neddylin</fullName>
    </alternativeName>
</protein>
<dbReference type="SUPFAM" id="SSF54236">
    <property type="entry name" value="Ubiquitin-like"/>
    <property type="match status" value="1"/>
</dbReference>